<feature type="modified residue" description="4-aspartylphosphate" evidence="1">
    <location>
        <position position="54"/>
    </location>
</feature>
<dbReference type="InterPro" id="IPR001789">
    <property type="entry name" value="Sig_transdc_resp-reg_receiver"/>
</dbReference>
<reference evidence="5" key="1">
    <citation type="journal article" date="2019" name="Int. J. Syst. Evol. Microbiol.">
        <title>The Global Catalogue of Microorganisms (GCM) 10K type strain sequencing project: providing services to taxonomists for standard genome sequencing and annotation.</title>
        <authorList>
            <consortium name="The Broad Institute Genomics Platform"/>
            <consortium name="The Broad Institute Genome Sequencing Center for Infectious Disease"/>
            <person name="Wu L."/>
            <person name="Ma J."/>
        </authorList>
    </citation>
    <scope>NUCLEOTIDE SEQUENCE [LARGE SCALE GENOMIC DNA]</scope>
    <source>
        <strain evidence="5">CCUG 62215</strain>
    </source>
</reference>
<organism evidence="4 5">
    <name type="scientific">Winogradskyella litorisediminis</name>
    <dbReference type="NCBI Taxonomy" id="1156618"/>
    <lineage>
        <taxon>Bacteria</taxon>
        <taxon>Pseudomonadati</taxon>
        <taxon>Bacteroidota</taxon>
        <taxon>Flavobacteriia</taxon>
        <taxon>Flavobacteriales</taxon>
        <taxon>Flavobacteriaceae</taxon>
        <taxon>Winogradskyella</taxon>
    </lineage>
</organism>
<dbReference type="SUPFAM" id="SSF52172">
    <property type="entry name" value="CheY-like"/>
    <property type="match status" value="1"/>
</dbReference>
<gene>
    <name evidence="4" type="ORF">ACFQ1Q_07930</name>
</gene>
<dbReference type="EMBL" id="JBHTJL010000009">
    <property type="protein sequence ID" value="MFD1063173.1"/>
    <property type="molecule type" value="Genomic_DNA"/>
</dbReference>
<evidence type="ECO:0000256" key="1">
    <source>
        <dbReference type="PROSITE-ProRule" id="PRU00169"/>
    </source>
</evidence>
<dbReference type="Pfam" id="PF00072">
    <property type="entry name" value="Response_reg"/>
    <property type="match status" value="1"/>
</dbReference>
<evidence type="ECO:0000259" key="3">
    <source>
        <dbReference type="PROSITE" id="PS50930"/>
    </source>
</evidence>
<comment type="caution">
    <text evidence="4">The sequence shown here is derived from an EMBL/GenBank/DDBJ whole genome shotgun (WGS) entry which is preliminary data.</text>
</comment>
<evidence type="ECO:0000313" key="4">
    <source>
        <dbReference type="EMBL" id="MFD1063173.1"/>
    </source>
</evidence>
<dbReference type="SMART" id="SM00850">
    <property type="entry name" value="LytTR"/>
    <property type="match status" value="1"/>
</dbReference>
<evidence type="ECO:0000313" key="5">
    <source>
        <dbReference type="Proteomes" id="UP001597013"/>
    </source>
</evidence>
<protein>
    <submittedName>
        <fullName evidence="4">LytR/AlgR family response regulator transcription factor</fullName>
    </submittedName>
</protein>
<keyword evidence="5" id="KW-1185">Reference proteome</keyword>
<name>A0ABW3N8A0_9FLAO</name>
<dbReference type="RefSeq" id="WP_386129687.1">
    <property type="nucleotide sequence ID" value="NZ_JBHTJL010000009.1"/>
</dbReference>
<proteinExistence type="predicted"/>
<dbReference type="Proteomes" id="UP001597013">
    <property type="component" value="Unassembled WGS sequence"/>
</dbReference>
<dbReference type="Pfam" id="PF04397">
    <property type="entry name" value="LytTR"/>
    <property type="match status" value="1"/>
</dbReference>
<accession>A0ABW3N8A0</accession>
<dbReference type="Gene3D" id="2.40.50.1020">
    <property type="entry name" value="LytTr DNA-binding domain"/>
    <property type="match status" value="1"/>
</dbReference>
<dbReference type="InterPro" id="IPR011006">
    <property type="entry name" value="CheY-like_superfamily"/>
</dbReference>
<feature type="domain" description="HTH LytTR-type" evidence="3">
    <location>
        <begin position="144"/>
        <end position="248"/>
    </location>
</feature>
<sequence length="251" mass="28875">MKVLIVDDENRARRVLSTIISDTRDDISQILEASNLIEAVKIIKSQKPKIVFLDVEMPQHSGLEILEFFKGEVIDFQIIFTTAYGQYAIEAFRLSAVDYLLKPIDEDELNKAVNKATKAIAEENITHKLENLEKAFQQLSLNKIALEVPKGIIFASHDDILFFEADGVYTKVHLADGKSELICKTLKHFTDQLSDKPLFYKPHRSYLINLKFMNEVVKKDGLQVIMKNQKSIPIARDRKEEFMQMVNRVFN</sequence>
<dbReference type="InterPro" id="IPR046947">
    <property type="entry name" value="LytR-like"/>
</dbReference>
<keyword evidence="1" id="KW-0597">Phosphoprotein</keyword>
<feature type="domain" description="Response regulatory" evidence="2">
    <location>
        <begin position="2"/>
        <end position="117"/>
    </location>
</feature>
<dbReference type="PANTHER" id="PTHR37299">
    <property type="entry name" value="TRANSCRIPTIONAL REGULATOR-RELATED"/>
    <property type="match status" value="1"/>
</dbReference>
<dbReference type="InterPro" id="IPR007492">
    <property type="entry name" value="LytTR_DNA-bd_dom"/>
</dbReference>
<evidence type="ECO:0000259" key="2">
    <source>
        <dbReference type="PROSITE" id="PS50110"/>
    </source>
</evidence>
<dbReference type="Gene3D" id="3.40.50.2300">
    <property type="match status" value="1"/>
</dbReference>
<dbReference type="PANTHER" id="PTHR37299:SF1">
    <property type="entry name" value="STAGE 0 SPORULATION PROTEIN A HOMOLOG"/>
    <property type="match status" value="1"/>
</dbReference>
<dbReference type="PROSITE" id="PS50110">
    <property type="entry name" value="RESPONSE_REGULATORY"/>
    <property type="match status" value="1"/>
</dbReference>
<dbReference type="PROSITE" id="PS50930">
    <property type="entry name" value="HTH_LYTTR"/>
    <property type="match status" value="1"/>
</dbReference>
<dbReference type="SMART" id="SM00448">
    <property type="entry name" value="REC"/>
    <property type="match status" value="1"/>
</dbReference>